<dbReference type="Gene3D" id="1.10.530.10">
    <property type="match status" value="1"/>
</dbReference>
<reference evidence="3" key="1">
    <citation type="submission" date="2021-01" db="EMBL/GenBank/DDBJ databases">
        <title>Whole genome shotgun sequence of Rhizocola hellebori NBRC 109834.</title>
        <authorList>
            <person name="Komaki H."/>
            <person name="Tamura T."/>
        </authorList>
    </citation>
    <scope>NUCLEOTIDE SEQUENCE</scope>
    <source>
        <strain evidence="3">NBRC 109834</strain>
    </source>
</reference>
<feature type="transmembrane region" description="Helical" evidence="2">
    <location>
        <begin position="47"/>
        <end position="69"/>
    </location>
</feature>
<evidence type="ECO:0000256" key="2">
    <source>
        <dbReference type="SAM" id="Phobius"/>
    </source>
</evidence>
<dbReference type="EMBL" id="BONY01000126">
    <property type="protein sequence ID" value="GIH11274.1"/>
    <property type="molecule type" value="Genomic_DNA"/>
</dbReference>
<comment type="caution">
    <text evidence="3">The sequence shown here is derived from an EMBL/GenBank/DDBJ whole genome shotgun (WGS) entry which is preliminary data.</text>
</comment>
<dbReference type="InterPro" id="IPR023346">
    <property type="entry name" value="Lysozyme-like_dom_sf"/>
</dbReference>
<dbReference type="InterPro" id="IPR043426">
    <property type="entry name" value="MltB-like"/>
</dbReference>
<keyword evidence="2" id="KW-1133">Transmembrane helix</keyword>
<protein>
    <submittedName>
        <fullName evidence="3">Murein transglycosylase</fullName>
    </submittedName>
</protein>
<name>A0A8J3VLA2_9ACTN</name>
<accession>A0A8J3VLA2</accession>
<dbReference type="AlphaFoldDB" id="A0A8J3VLA2"/>
<dbReference type="PANTHER" id="PTHR30163">
    <property type="entry name" value="MEMBRANE-BOUND LYTIC MUREIN TRANSGLYCOSYLASE B"/>
    <property type="match status" value="1"/>
</dbReference>
<evidence type="ECO:0000256" key="1">
    <source>
        <dbReference type="SAM" id="MobiDB-lite"/>
    </source>
</evidence>
<feature type="compositionally biased region" description="Low complexity" evidence="1">
    <location>
        <begin position="89"/>
        <end position="121"/>
    </location>
</feature>
<feature type="region of interest" description="Disordered" evidence="1">
    <location>
        <begin position="1"/>
        <end position="39"/>
    </location>
</feature>
<proteinExistence type="predicted"/>
<dbReference type="Proteomes" id="UP000612899">
    <property type="component" value="Unassembled WGS sequence"/>
</dbReference>
<organism evidence="3 4">
    <name type="scientific">Rhizocola hellebori</name>
    <dbReference type="NCBI Taxonomy" id="1392758"/>
    <lineage>
        <taxon>Bacteria</taxon>
        <taxon>Bacillati</taxon>
        <taxon>Actinomycetota</taxon>
        <taxon>Actinomycetes</taxon>
        <taxon>Micromonosporales</taxon>
        <taxon>Micromonosporaceae</taxon>
        <taxon>Rhizocola</taxon>
    </lineage>
</organism>
<dbReference type="SUPFAM" id="SSF53955">
    <property type="entry name" value="Lysozyme-like"/>
    <property type="match status" value="1"/>
</dbReference>
<evidence type="ECO:0000313" key="3">
    <source>
        <dbReference type="EMBL" id="GIH11274.1"/>
    </source>
</evidence>
<dbReference type="GO" id="GO:0009253">
    <property type="term" value="P:peptidoglycan catabolic process"/>
    <property type="evidence" value="ECO:0007669"/>
    <property type="project" value="TreeGrafter"/>
</dbReference>
<sequence>MRHTLLGVQDGETGPQEAVETANFTEPAPPVPETTPADDDMAGWRRLAVTGGLIVALAVASAAAGATMVPQIAGPAPSKATAPAVITNPEPSASAEPTPTEAPTAGPSASATPAPSASPTGPVRPASAFTSWAAPLAGPLGIPQVALEAYGYAEWVLQQTRGTCKLQWTTLAAIGKVTSEHGKQNGSALDTFGRERPAFIGPALNGTGGTVKVADTDGGALDSDQNWDHTIGPMQFIPAMWRLAGVDGDGDELADPQDIDDAALAAAYFLCSGGKDLSVVANWKAAVSAYHGLAPRIDKIFEEAQSYGVRSRS</sequence>
<dbReference type="PANTHER" id="PTHR30163:SF8">
    <property type="entry name" value="LYTIC MUREIN TRANSGLYCOSYLASE"/>
    <property type="match status" value="1"/>
</dbReference>
<evidence type="ECO:0000313" key="4">
    <source>
        <dbReference type="Proteomes" id="UP000612899"/>
    </source>
</evidence>
<keyword evidence="2" id="KW-0472">Membrane</keyword>
<feature type="region of interest" description="Disordered" evidence="1">
    <location>
        <begin position="72"/>
        <end position="124"/>
    </location>
</feature>
<gene>
    <name evidence="3" type="ORF">Rhe02_93410</name>
</gene>
<keyword evidence="4" id="KW-1185">Reference proteome</keyword>
<dbReference type="GO" id="GO:0008933">
    <property type="term" value="F:peptidoglycan lytic transglycosylase activity"/>
    <property type="evidence" value="ECO:0007669"/>
    <property type="project" value="TreeGrafter"/>
</dbReference>
<keyword evidence="2" id="KW-0812">Transmembrane</keyword>